<dbReference type="RefSeq" id="WP_147892261.1">
    <property type="nucleotide sequence ID" value="NZ_VRTS01000008.1"/>
</dbReference>
<name>A0A5C8KJL9_9GAMM</name>
<evidence type="ECO:0000259" key="9">
    <source>
        <dbReference type="Pfam" id="PF04225"/>
    </source>
</evidence>
<keyword evidence="3" id="KW-0645">Protease</keyword>
<reference evidence="11 12" key="1">
    <citation type="submission" date="2019-08" db="EMBL/GenBank/DDBJ databases">
        <authorList>
            <person name="Karlyshev A.V."/>
        </authorList>
    </citation>
    <scope>NUCLEOTIDE SEQUENCE [LARGE SCALE GENOMIC DNA]</scope>
    <source>
        <strain evidence="11 12">Alg18-2.2</strain>
    </source>
</reference>
<keyword evidence="4" id="KW-0479">Metal-binding</keyword>
<dbReference type="PANTHER" id="PTHR21666">
    <property type="entry name" value="PEPTIDASE-RELATED"/>
    <property type="match status" value="1"/>
</dbReference>
<evidence type="ECO:0000256" key="1">
    <source>
        <dbReference type="ARBA" id="ARBA00001947"/>
    </source>
</evidence>
<evidence type="ECO:0000256" key="6">
    <source>
        <dbReference type="ARBA" id="ARBA00022833"/>
    </source>
</evidence>
<dbReference type="FunFam" id="2.70.70.10:FF:000002">
    <property type="entry name" value="Murein DD-endopeptidase MepM"/>
    <property type="match status" value="1"/>
</dbReference>
<dbReference type="InterPro" id="IPR007340">
    <property type="entry name" value="LysM_Opacity-associatedA"/>
</dbReference>
<dbReference type="InterPro" id="IPR011055">
    <property type="entry name" value="Dup_hybrid_motif"/>
</dbReference>
<evidence type="ECO:0000256" key="4">
    <source>
        <dbReference type="ARBA" id="ARBA00022723"/>
    </source>
</evidence>
<dbReference type="GO" id="GO:0030313">
    <property type="term" value="C:cell envelope"/>
    <property type="evidence" value="ECO:0007669"/>
    <property type="project" value="UniProtKB-SubCell"/>
</dbReference>
<evidence type="ECO:0000313" key="12">
    <source>
        <dbReference type="Proteomes" id="UP000321248"/>
    </source>
</evidence>
<dbReference type="InterPro" id="IPR050570">
    <property type="entry name" value="Cell_wall_metabolism_enzyme"/>
</dbReference>
<evidence type="ECO:0000313" key="11">
    <source>
        <dbReference type="EMBL" id="TXK60802.1"/>
    </source>
</evidence>
<gene>
    <name evidence="11" type="ORF">FU658_11825</name>
</gene>
<evidence type="ECO:0000259" key="8">
    <source>
        <dbReference type="Pfam" id="PF01551"/>
    </source>
</evidence>
<dbReference type="InterPro" id="IPR016047">
    <property type="entry name" value="M23ase_b-sheet_dom"/>
</dbReference>
<dbReference type="Proteomes" id="UP000321248">
    <property type="component" value="Unassembled WGS sequence"/>
</dbReference>
<proteinExistence type="predicted"/>
<dbReference type="CDD" id="cd12797">
    <property type="entry name" value="M23_peptidase"/>
    <property type="match status" value="1"/>
</dbReference>
<dbReference type="OrthoDB" id="9805070at2"/>
<evidence type="ECO:0000256" key="7">
    <source>
        <dbReference type="ARBA" id="ARBA00023049"/>
    </source>
</evidence>
<dbReference type="EMBL" id="VRTS01000008">
    <property type="protein sequence ID" value="TXK60802.1"/>
    <property type="molecule type" value="Genomic_DNA"/>
</dbReference>
<evidence type="ECO:0000256" key="2">
    <source>
        <dbReference type="ARBA" id="ARBA00004196"/>
    </source>
</evidence>
<dbReference type="InterPro" id="IPR045834">
    <property type="entry name" value="Csd3_N2"/>
</dbReference>
<dbReference type="AlphaFoldDB" id="A0A5C8KJL9"/>
<dbReference type="Pfam" id="PF04225">
    <property type="entry name" value="LysM_OapA"/>
    <property type="match status" value="1"/>
</dbReference>
<dbReference type="GO" id="GO:0004222">
    <property type="term" value="F:metalloendopeptidase activity"/>
    <property type="evidence" value="ECO:0007669"/>
    <property type="project" value="TreeGrafter"/>
</dbReference>
<evidence type="ECO:0000259" key="10">
    <source>
        <dbReference type="Pfam" id="PF19425"/>
    </source>
</evidence>
<dbReference type="SUPFAM" id="SSF51261">
    <property type="entry name" value="Duplicated hybrid motif"/>
    <property type="match status" value="1"/>
</dbReference>
<sequence>MQHHNESAGDHASRNASPVTSWSREHWALATLLATLAVFTISIVPGLANATREPVVAHNTFELELPPISIDPTEGDAPGMGEPDWQQVAVAPGQTFGQLFGQLGLSTRDMYRLLEHPGAEQALTRIRAGQQFEFDIPNPGELRAVRFERGDEVVQLALTEEGVEESVTERQVQRRVMMASGEVRSSLFEAGERAGIANSTLFAMANVLENSIDFSRDIRVGDRFHVIYEEIWRDGERLRDGGVVAASFSNRGKDHVALRYVHADGKVEYYDQDGRPVRGSFLRMPIEFSRISSRFNPNRRHPIYGTVRAHQGVDFAAATGTPIRSAGNGRVTFAGWQGGYGRTVIVDHGRGITTLYAHMSRLGNYRVGQRVTQGNVIGYVGATGTATGPHLHYEFRVNGAHRDPLTVTLPKPEPLPANELARFRAQTAPALAQIQLIDGRRLALAE</sequence>
<dbReference type="Gene3D" id="2.70.70.10">
    <property type="entry name" value="Glucose Permease (Domain IIA)"/>
    <property type="match status" value="1"/>
</dbReference>
<organism evidence="11 12">
    <name type="scientific">Alkalisalibacterium limincola</name>
    <dbReference type="NCBI Taxonomy" id="2699169"/>
    <lineage>
        <taxon>Bacteria</taxon>
        <taxon>Pseudomonadati</taxon>
        <taxon>Pseudomonadota</taxon>
        <taxon>Gammaproteobacteria</taxon>
        <taxon>Lysobacterales</taxon>
        <taxon>Lysobacteraceae</taxon>
        <taxon>Alkalisalibacterium</taxon>
    </lineage>
</organism>
<evidence type="ECO:0000256" key="3">
    <source>
        <dbReference type="ARBA" id="ARBA00022670"/>
    </source>
</evidence>
<protein>
    <submittedName>
        <fullName evidence="11">Peptidoglycan DD-metalloendopeptidase family protein</fullName>
    </submittedName>
</protein>
<keyword evidence="12" id="KW-1185">Reference proteome</keyword>
<dbReference type="GO" id="GO:0006508">
    <property type="term" value="P:proteolysis"/>
    <property type="evidence" value="ECO:0007669"/>
    <property type="project" value="UniProtKB-KW"/>
</dbReference>
<dbReference type="PANTHER" id="PTHR21666:SF288">
    <property type="entry name" value="CELL DIVISION PROTEIN YTFB"/>
    <property type="match status" value="1"/>
</dbReference>
<dbReference type="GO" id="GO:0046872">
    <property type="term" value="F:metal ion binding"/>
    <property type="evidence" value="ECO:0007669"/>
    <property type="project" value="UniProtKB-KW"/>
</dbReference>
<comment type="cofactor">
    <cofactor evidence="1">
        <name>Zn(2+)</name>
        <dbReference type="ChEBI" id="CHEBI:29105"/>
    </cofactor>
</comment>
<comment type="caution">
    <text evidence="11">The sequence shown here is derived from an EMBL/GenBank/DDBJ whole genome shotgun (WGS) entry which is preliminary data.</text>
</comment>
<keyword evidence="5" id="KW-0378">Hydrolase</keyword>
<dbReference type="Pfam" id="PF19425">
    <property type="entry name" value="Csd3_N2"/>
    <property type="match status" value="1"/>
</dbReference>
<dbReference type="Pfam" id="PF01551">
    <property type="entry name" value="Peptidase_M23"/>
    <property type="match status" value="1"/>
</dbReference>
<accession>A0A5C8KJL9</accession>
<keyword evidence="7" id="KW-0482">Metalloprotease</keyword>
<dbReference type="GO" id="GO:0042834">
    <property type="term" value="F:peptidoglycan binding"/>
    <property type="evidence" value="ECO:0007669"/>
    <property type="project" value="InterPro"/>
</dbReference>
<feature type="domain" description="Csd3-like second N-terminal" evidence="10">
    <location>
        <begin position="178"/>
        <end position="297"/>
    </location>
</feature>
<evidence type="ECO:0000256" key="5">
    <source>
        <dbReference type="ARBA" id="ARBA00022801"/>
    </source>
</evidence>
<comment type="subcellular location">
    <subcellularLocation>
        <location evidence="2">Cell envelope</location>
    </subcellularLocation>
</comment>
<feature type="domain" description="Opacity-associated protein A LysM-like" evidence="9">
    <location>
        <begin position="85"/>
        <end position="154"/>
    </location>
</feature>
<keyword evidence="6" id="KW-0862">Zinc</keyword>
<dbReference type="Gene3D" id="3.10.450.350">
    <property type="match status" value="2"/>
</dbReference>
<feature type="domain" description="M23ase beta-sheet core" evidence="8">
    <location>
        <begin position="309"/>
        <end position="404"/>
    </location>
</feature>